<dbReference type="InterPro" id="IPR001680">
    <property type="entry name" value="WD40_rpt"/>
</dbReference>
<reference evidence="14" key="2">
    <citation type="submission" date="2025-09" db="UniProtKB">
        <authorList>
            <consortium name="Ensembl"/>
        </authorList>
    </citation>
    <scope>IDENTIFICATION</scope>
</reference>
<keyword evidence="7" id="KW-0967">Endosome</keyword>
<dbReference type="InterPro" id="IPR056327">
    <property type="entry name" value="ARMC9_CTLH-like_dom"/>
</dbReference>
<feature type="compositionally biased region" description="Low complexity" evidence="11">
    <location>
        <begin position="336"/>
        <end position="349"/>
    </location>
</feature>
<evidence type="ECO:0000256" key="9">
    <source>
        <dbReference type="ARBA" id="ARBA00023136"/>
    </source>
</evidence>
<dbReference type="PROSITE" id="PS50082">
    <property type="entry name" value="WD_REPEATS_2"/>
    <property type="match status" value="2"/>
</dbReference>
<dbReference type="Pfam" id="PF23138">
    <property type="entry name" value="CTLH_Armc9"/>
    <property type="match status" value="1"/>
</dbReference>
<dbReference type="InterPro" id="IPR024977">
    <property type="entry name" value="Apc4-like_WD40_dom"/>
</dbReference>
<reference evidence="14" key="1">
    <citation type="submission" date="2025-08" db="UniProtKB">
        <authorList>
            <consortium name="Ensembl"/>
        </authorList>
    </citation>
    <scope>IDENTIFICATION</scope>
</reference>
<feature type="domain" description="ARMC9 CTLH-like" evidence="13">
    <location>
        <begin position="12"/>
        <end position="134"/>
    </location>
</feature>
<dbReference type="SUPFAM" id="SSF50978">
    <property type="entry name" value="WD40 repeat-like"/>
    <property type="match status" value="1"/>
</dbReference>
<evidence type="ECO:0000256" key="10">
    <source>
        <dbReference type="PROSITE-ProRule" id="PRU00221"/>
    </source>
</evidence>
<evidence type="ECO:0000256" key="1">
    <source>
        <dbReference type="ARBA" id="ARBA00004220"/>
    </source>
</evidence>
<name>A0A8C3LJV2_CHRPC</name>
<keyword evidence="8" id="KW-0175">Coiled coil</keyword>
<dbReference type="Ensembl" id="ENSCPIT00010013551.1">
    <property type="protein sequence ID" value="ENSCPIP00010011484.1"/>
    <property type="gene ID" value="ENSCPIG00010008893.1"/>
</dbReference>
<dbReference type="GO" id="GO:0045022">
    <property type="term" value="P:early endosome to late endosome transport"/>
    <property type="evidence" value="ECO:0007669"/>
    <property type="project" value="InterPro"/>
</dbReference>
<keyword evidence="15" id="KW-1185">Reference proteome</keyword>
<evidence type="ECO:0000256" key="7">
    <source>
        <dbReference type="ARBA" id="ARBA00022753"/>
    </source>
</evidence>
<dbReference type="GO" id="GO:0141039">
    <property type="term" value="F:phosphatidylinositol 3-kinase inhibitor activity"/>
    <property type="evidence" value="ECO:0007669"/>
    <property type="project" value="InterPro"/>
</dbReference>
<evidence type="ECO:0000256" key="11">
    <source>
        <dbReference type="SAM" id="MobiDB-lite"/>
    </source>
</evidence>
<keyword evidence="6" id="KW-0677">Repeat</keyword>
<evidence type="ECO:0000256" key="5">
    <source>
        <dbReference type="ARBA" id="ARBA00022574"/>
    </source>
</evidence>
<evidence type="ECO:0000256" key="3">
    <source>
        <dbReference type="ARBA" id="ARBA00006128"/>
    </source>
</evidence>
<dbReference type="InterPro" id="IPR036322">
    <property type="entry name" value="WD40_repeat_dom_sf"/>
</dbReference>
<dbReference type="GO" id="GO:0031902">
    <property type="term" value="C:late endosome membrane"/>
    <property type="evidence" value="ECO:0007669"/>
    <property type="project" value="UniProtKB-SubCell"/>
</dbReference>
<feature type="repeat" description="WD" evidence="10">
    <location>
        <begin position="562"/>
        <end position="595"/>
    </location>
</feature>
<dbReference type="Pfam" id="PF12894">
    <property type="entry name" value="ANAPC4_WD40"/>
    <property type="match status" value="1"/>
</dbReference>
<feature type="region of interest" description="Disordered" evidence="11">
    <location>
        <begin position="234"/>
        <end position="351"/>
    </location>
</feature>
<protein>
    <recommendedName>
        <fullName evidence="4">WD repeat-containing protein 91</fullName>
    </recommendedName>
</protein>
<comment type="similarity">
    <text evidence="3">Belongs to the WD repeat WDR91 family.</text>
</comment>
<proteinExistence type="inferred from homology"/>
<dbReference type="InterPro" id="IPR015943">
    <property type="entry name" value="WD40/YVTN_repeat-like_dom_sf"/>
</dbReference>
<feature type="compositionally biased region" description="Basic and acidic residues" evidence="11">
    <location>
        <begin position="292"/>
        <end position="304"/>
    </location>
</feature>
<dbReference type="FunFam" id="2.130.10.10:FF:001344">
    <property type="entry name" value="WD repeat-containing protein 91"/>
    <property type="match status" value="1"/>
</dbReference>
<evidence type="ECO:0000259" key="13">
    <source>
        <dbReference type="Pfam" id="PF23138"/>
    </source>
</evidence>
<feature type="domain" description="Anaphase-promoting complex subunit 4-like WD40" evidence="12">
    <location>
        <begin position="525"/>
        <end position="575"/>
    </location>
</feature>
<evidence type="ECO:0000256" key="2">
    <source>
        <dbReference type="ARBA" id="ARBA00004414"/>
    </source>
</evidence>
<dbReference type="SMART" id="SM00320">
    <property type="entry name" value="WD40"/>
    <property type="match status" value="5"/>
</dbReference>
<dbReference type="GO" id="GO:0031901">
    <property type="term" value="C:early endosome membrane"/>
    <property type="evidence" value="ECO:0007669"/>
    <property type="project" value="UniProtKB-SubCell"/>
</dbReference>
<dbReference type="GO" id="GO:0051898">
    <property type="term" value="P:negative regulation of phosphatidylinositol 3-kinase/protein kinase B signal transduction"/>
    <property type="evidence" value="ECO:0007669"/>
    <property type="project" value="InterPro"/>
</dbReference>
<keyword evidence="5 10" id="KW-0853">WD repeat</keyword>
<evidence type="ECO:0000256" key="6">
    <source>
        <dbReference type="ARBA" id="ARBA00022737"/>
    </source>
</evidence>
<dbReference type="Pfam" id="PF00400">
    <property type="entry name" value="WD40"/>
    <property type="match status" value="1"/>
</dbReference>
<dbReference type="PANTHER" id="PTHR13083">
    <property type="entry name" value="WD REPEAT-CONTAINING PROTEIN 91"/>
    <property type="match status" value="1"/>
</dbReference>
<dbReference type="Proteomes" id="UP000694543">
    <property type="component" value="Unplaced"/>
</dbReference>
<evidence type="ECO:0000256" key="4">
    <source>
        <dbReference type="ARBA" id="ARBA00021116"/>
    </source>
</evidence>
<dbReference type="FunFam" id="2.130.10.10:FF:001788">
    <property type="entry name" value="WD repeat-containing protein 91"/>
    <property type="match status" value="1"/>
</dbReference>
<dbReference type="PANTHER" id="PTHR13083:SF3">
    <property type="entry name" value="WD REPEAT-CONTAINING PROTEIN 91"/>
    <property type="match status" value="1"/>
</dbReference>
<sequence length="709" mass="78903">MAFSVTVDKIVEQLQQFVQSYDLAALRDYWSYLDRRLFSRLEDVYRPTVNKLKTSLYRYYLVHTVQTGRNDKAQEFFLKQASELQNQAEWKDWFVLPFLPAPDSNPTFATYFSRQWADTFIVSLHNFLSVLFQCMHILFLVTNVILNFEAECHRSSLIQEENESLRHKLFALQAESSRMKKEELEVEEAVVHHKLPAYVANMDRLGDSELDMTCSQRSTAHSLQSRGGFLSSLLSQSKKGPARPAHKTLPIHSSAFQSAKGKEGTAISKDGKSHFSGLVAGESSSLQQRQKRLQEHGKERRELLSKGTSQVHSAEKKADISASEPEPCSEPQADQAETSTKTSASSTESVGVRQEQPFIVLSQEEYGEHHSSIMYCRVDCSGRRVASLDVDGVIKVWSFNPIMQTKASSISKSPLLSLEWATKRDRLLLLGSGVGTVRLYDTEAKKNLCEISIDEDMPRILSLACSPSGASFVCSAAAQSPISHMDFSVVSSGGKSMNQVPGKLLLWDTKTMKQQLQFSLEPEPIAINCTAFNHNGNLLVTGAADGIVRLFDMQQHECAMSWKAHDGEVYSVEFSYDENTVYSIGEDGKFIQWNIHKSGLKISEYALPSEATGPFVLSGYSGYKQVQFPRGRLFAFDSEGNYMLTCSSTGGVIFKLNGEDKVLESCLSLGGHRAPVVTVDWSTAMDCGTCLTASMDGKIKLTTLLAQKS</sequence>
<accession>A0A8C3LJV2</accession>
<dbReference type="AlphaFoldDB" id="A0A8C3LJV2"/>
<evidence type="ECO:0000256" key="8">
    <source>
        <dbReference type="ARBA" id="ARBA00023054"/>
    </source>
</evidence>
<feature type="repeat" description="WD" evidence="10">
    <location>
        <begin position="520"/>
        <end position="561"/>
    </location>
</feature>
<keyword evidence="9" id="KW-0472">Membrane</keyword>
<dbReference type="InterPro" id="IPR039724">
    <property type="entry name" value="WDR91"/>
</dbReference>
<evidence type="ECO:0000313" key="14">
    <source>
        <dbReference type="Ensembl" id="ENSCPIP00010011484.1"/>
    </source>
</evidence>
<organism evidence="14 15">
    <name type="scientific">Chrysolophus pictus</name>
    <name type="common">Golden pheasant</name>
    <name type="synonym">Phasianus pictus</name>
    <dbReference type="NCBI Taxonomy" id="9089"/>
    <lineage>
        <taxon>Eukaryota</taxon>
        <taxon>Metazoa</taxon>
        <taxon>Chordata</taxon>
        <taxon>Craniata</taxon>
        <taxon>Vertebrata</taxon>
        <taxon>Euteleostomi</taxon>
        <taxon>Archelosauria</taxon>
        <taxon>Archosauria</taxon>
        <taxon>Dinosauria</taxon>
        <taxon>Saurischia</taxon>
        <taxon>Theropoda</taxon>
        <taxon>Coelurosauria</taxon>
        <taxon>Aves</taxon>
        <taxon>Neognathae</taxon>
        <taxon>Galloanserae</taxon>
        <taxon>Galliformes</taxon>
        <taxon>Phasianidae</taxon>
        <taxon>Phasianinae</taxon>
        <taxon>Chrysolophus</taxon>
    </lineage>
</organism>
<dbReference type="Gene3D" id="2.130.10.10">
    <property type="entry name" value="YVTN repeat-like/Quinoprotein amine dehydrogenase"/>
    <property type="match status" value="3"/>
</dbReference>
<comment type="subcellular location">
    <subcellularLocation>
        <location evidence="1">Early endosome membrane</location>
        <topology evidence="1">Peripheral membrane protein</topology>
    </subcellularLocation>
    <subcellularLocation>
        <location evidence="2">Late endosome membrane</location>
    </subcellularLocation>
</comment>
<evidence type="ECO:0000259" key="12">
    <source>
        <dbReference type="Pfam" id="PF12894"/>
    </source>
</evidence>
<evidence type="ECO:0000313" key="15">
    <source>
        <dbReference type="Proteomes" id="UP000694543"/>
    </source>
</evidence>